<evidence type="ECO:0000256" key="2">
    <source>
        <dbReference type="SAM" id="Phobius"/>
    </source>
</evidence>
<protein>
    <recommendedName>
        <fullName evidence="6">Meckelin</fullName>
    </recommendedName>
</protein>
<dbReference type="GO" id="GO:1905515">
    <property type="term" value="P:non-motile cilium assembly"/>
    <property type="evidence" value="ECO:0007669"/>
    <property type="project" value="EnsemblMetazoa"/>
</dbReference>
<proteinExistence type="predicted"/>
<evidence type="ECO:0000313" key="5">
    <source>
        <dbReference type="Proteomes" id="UP000024404"/>
    </source>
</evidence>
<dbReference type="Pfam" id="PF09773">
    <property type="entry name" value="Meckelin"/>
    <property type="match status" value="1"/>
</dbReference>
<organism evidence="4 5">
    <name type="scientific">Onchocerca volvulus</name>
    <dbReference type="NCBI Taxonomy" id="6282"/>
    <lineage>
        <taxon>Eukaryota</taxon>
        <taxon>Metazoa</taxon>
        <taxon>Ecdysozoa</taxon>
        <taxon>Nematoda</taxon>
        <taxon>Chromadorea</taxon>
        <taxon>Rhabditida</taxon>
        <taxon>Spirurina</taxon>
        <taxon>Spiruromorpha</taxon>
        <taxon>Filarioidea</taxon>
        <taxon>Onchocercidae</taxon>
        <taxon>Onchocerca</taxon>
    </lineage>
</organism>
<dbReference type="PANTHER" id="PTHR21274:SF0">
    <property type="entry name" value="MECKELIN"/>
    <property type="match status" value="1"/>
</dbReference>
<feature type="transmembrane region" description="Helical" evidence="2">
    <location>
        <begin position="708"/>
        <end position="725"/>
    </location>
</feature>
<evidence type="ECO:0008006" key="6">
    <source>
        <dbReference type="Google" id="ProtNLM"/>
    </source>
</evidence>
<feature type="transmembrane region" description="Helical" evidence="2">
    <location>
        <begin position="538"/>
        <end position="564"/>
    </location>
</feature>
<evidence type="ECO:0000256" key="3">
    <source>
        <dbReference type="SAM" id="SignalP"/>
    </source>
</evidence>
<feature type="coiled-coil region" evidence="1">
    <location>
        <begin position="818"/>
        <end position="845"/>
    </location>
</feature>
<keyword evidence="3" id="KW-0732">Signal</keyword>
<dbReference type="EnsemblMetazoa" id="OVOC10167.1">
    <property type="protein sequence ID" value="OVOC10167.1"/>
    <property type="gene ID" value="WBGene00246976"/>
</dbReference>
<accession>A0A8R1TIK7</accession>
<dbReference type="Proteomes" id="UP000024404">
    <property type="component" value="Unassembled WGS sequence"/>
</dbReference>
<keyword evidence="2" id="KW-0472">Membrane</keyword>
<reference evidence="4" key="2">
    <citation type="submission" date="2022-06" db="UniProtKB">
        <authorList>
            <consortium name="EnsemblMetazoa"/>
        </authorList>
    </citation>
    <scope>IDENTIFICATION</scope>
</reference>
<feature type="chain" id="PRO_5035841107" description="Meckelin" evidence="3">
    <location>
        <begin position="17"/>
        <end position="976"/>
    </location>
</feature>
<keyword evidence="2" id="KW-1133">Transmembrane helix</keyword>
<feature type="transmembrane region" description="Helical" evidence="2">
    <location>
        <begin position="941"/>
        <end position="965"/>
    </location>
</feature>
<dbReference type="PANTHER" id="PTHR21274">
    <property type="entry name" value="MECKELIN"/>
    <property type="match status" value="1"/>
</dbReference>
<evidence type="ECO:0000313" key="4">
    <source>
        <dbReference type="EnsemblMetazoa" id="OVOC10167.1"/>
    </source>
</evidence>
<feature type="signal peptide" evidence="3">
    <location>
        <begin position="1"/>
        <end position="16"/>
    </location>
</feature>
<feature type="transmembrane region" description="Helical" evidence="2">
    <location>
        <begin position="584"/>
        <end position="607"/>
    </location>
</feature>
<keyword evidence="5" id="KW-1185">Reference proteome</keyword>
<dbReference type="GO" id="GO:0036038">
    <property type="term" value="C:MKS complex"/>
    <property type="evidence" value="ECO:0007669"/>
    <property type="project" value="InterPro"/>
</dbReference>
<keyword evidence="2" id="KW-0812">Transmembrane</keyword>
<reference evidence="5" key="1">
    <citation type="submission" date="2013-10" db="EMBL/GenBank/DDBJ databases">
        <title>Genome sequencing of Onchocerca volvulus.</title>
        <authorList>
            <person name="Cotton J."/>
            <person name="Tsai J."/>
            <person name="Stanley E."/>
            <person name="Tracey A."/>
            <person name="Holroyd N."/>
            <person name="Lustigman S."/>
            <person name="Berriman M."/>
        </authorList>
    </citation>
    <scope>NUCLEOTIDE SEQUENCE</scope>
</reference>
<dbReference type="OMA" id="YITENKG"/>
<dbReference type="InterPro" id="IPR019170">
    <property type="entry name" value="Meckelin"/>
</dbReference>
<sequence length="976" mass="112611">MIFSFFFLLFTHVTYASLLFDYITPRNCSNTTAYFDLLNLQCRNCDNGTIASVDHLRCICPSGFIQLSDGTCQKCEQGKYINFTFYFNKLRKNFFSILNLQFIAGKGVSENGLSCIECPMGKNETQCSSCPFRYFMQRTISTDGILKSENCKKCPANKKVSIHGDACIPCLKTDDSCECQDDETCQKAEVNKMLIMIELENGSQENSNYIAKNIKRVIQGCMNNNMQACQHLANICVLQNYRIEELSACTEFEKIANSKHYRRGNNGLLTIPTLFYFDSDALIELSHEAAISASFNFDENRPNSLLEIILLQFALNGTFLGMIPLSESNLNTCSQQKDKFHFGTFYRMECFIQLQHLLQLSGGQPIFSDLYLVFLNKSGQKQMYAVPILNENIRSRGEFVNRLMPNEFYNSKWILTRRLYFVDSISLNALNNAQHSAIIRFPEKIDIRVQIQSERDGQKISPYVQIRHAEVQWNPEKQILLQFGVIYSTNGFQFFQYIEIILFVLAVLSFIFAAMRAYNWGKRSGKMIIDSATLIKLLLFECDILSDIFLFIVLIPILFTIYAYKMQKIPQYVIFNREQEDKLILYILITTVLKMISLLHCSAHLILTKTFFIDWEQPHVTFKTNNKTPPSSDILKSADIIQPIIWRTYLVANEWNELQDYRKTSIGLQMIIMITLLDWLKLENWAAVTPGLHTDIPKFSTSTTLSELAIISSIYLTVSMIQWFLRVTVIERLLLDPFHNMIDLCSISNISIFVLTHPLHGYYIHGRSVHDRADTDMIKMNQYLHRERENLCGTRGLEAGSQLQTYIINLPKAFREQFDAASNILENGKERLDRLNNDYFDATANNIEKIAKGHEQLNIFLMRFIEHNTPQADYIITDASLLESLCDIEFSDSSNVGNFVRDKSEIAYSGAFIYGNEWIYLSFELSLFCSIYIFTKSYTCSAFITYILSIVIRNFVSTLFTNHLIKSSFVDHRFLF</sequence>
<dbReference type="EMBL" id="CMVM020000323">
    <property type="status" value="NOT_ANNOTATED_CDS"/>
    <property type="molecule type" value="Genomic_DNA"/>
</dbReference>
<feature type="transmembrane region" description="Helical" evidence="2">
    <location>
        <begin position="494"/>
        <end position="518"/>
    </location>
</feature>
<evidence type="ECO:0000256" key="1">
    <source>
        <dbReference type="SAM" id="Coils"/>
    </source>
</evidence>
<dbReference type="AlphaFoldDB" id="A0A8R1TIK7"/>
<keyword evidence="1" id="KW-0175">Coiled coil</keyword>
<name>A0A8R1TIK7_ONCVO</name>